<keyword evidence="2 5" id="KW-0812">Transmembrane</keyword>
<evidence type="ECO:0000259" key="6">
    <source>
        <dbReference type="Pfam" id="PF07298"/>
    </source>
</evidence>
<dbReference type="GO" id="GO:0016020">
    <property type="term" value="C:membrane"/>
    <property type="evidence" value="ECO:0007669"/>
    <property type="project" value="UniProtKB-SubCell"/>
</dbReference>
<evidence type="ECO:0000256" key="2">
    <source>
        <dbReference type="ARBA" id="ARBA00022692"/>
    </source>
</evidence>
<gene>
    <name evidence="7" type="ORF">SAMN02745129_0125</name>
</gene>
<feature type="domain" description="NnrU" evidence="6">
    <location>
        <begin position="4"/>
        <end position="182"/>
    </location>
</feature>
<dbReference type="OrthoDB" id="5293641at2"/>
<feature type="transmembrane region" description="Helical" evidence="5">
    <location>
        <begin position="35"/>
        <end position="54"/>
    </location>
</feature>
<organism evidence="7 8">
    <name type="scientific">Ferrimonas marina</name>
    <dbReference type="NCBI Taxonomy" id="299255"/>
    <lineage>
        <taxon>Bacteria</taxon>
        <taxon>Pseudomonadati</taxon>
        <taxon>Pseudomonadota</taxon>
        <taxon>Gammaproteobacteria</taxon>
        <taxon>Alteromonadales</taxon>
        <taxon>Ferrimonadaceae</taxon>
        <taxon>Ferrimonas</taxon>
    </lineage>
</organism>
<keyword evidence="8" id="KW-1185">Reference proteome</keyword>
<dbReference type="RefSeq" id="WP_067661337.1">
    <property type="nucleotide sequence ID" value="NZ_FQXG01000010.1"/>
</dbReference>
<dbReference type="InterPro" id="IPR009915">
    <property type="entry name" value="NnrU_dom"/>
</dbReference>
<feature type="transmembrane region" description="Helical" evidence="5">
    <location>
        <begin position="159"/>
        <end position="180"/>
    </location>
</feature>
<sequence>MTPLILGLLLFFVPHLLVGTPPMVRLKAAIGEGPYKGLFSLLSVAGLGLMIWAMPKAPDGLLWYPPLWTRHIAPLLMLLSCYLILASVLGGKITARTAHPQSLGILCWASAHLLANGEENAFLLFGSFALYSLISIWRQDRRGVRARLRRGRLGSRHELWLAMLALGLYLTLLAAHPHLFGAALA</sequence>
<evidence type="ECO:0000256" key="1">
    <source>
        <dbReference type="ARBA" id="ARBA00004141"/>
    </source>
</evidence>
<evidence type="ECO:0000256" key="5">
    <source>
        <dbReference type="SAM" id="Phobius"/>
    </source>
</evidence>
<dbReference type="Pfam" id="PF07298">
    <property type="entry name" value="NnrU"/>
    <property type="match status" value="1"/>
</dbReference>
<evidence type="ECO:0000256" key="4">
    <source>
        <dbReference type="ARBA" id="ARBA00023136"/>
    </source>
</evidence>
<dbReference type="EMBL" id="FQXG01000010">
    <property type="protein sequence ID" value="SHI21368.1"/>
    <property type="molecule type" value="Genomic_DNA"/>
</dbReference>
<feature type="transmembrane region" description="Helical" evidence="5">
    <location>
        <begin position="75"/>
        <end position="95"/>
    </location>
</feature>
<dbReference type="STRING" id="299255.SAMN02745129_0125"/>
<evidence type="ECO:0000313" key="7">
    <source>
        <dbReference type="EMBL" id="SHI21368.1"/>
    </source>
</evidence>
<reference evidence="7 8" key="1">
    <citation type="submission" date="2016-11" db="EMBL/GenBank/DDBJ databases">
        <authorList>
            <person name="Jaros S."/>
            <person name="Januszkiewicz K."/>
            <person name="Wedrychowicz H."/>
        </authorList>
    </citation>
    <scope>NUCLEOTIDE SEQUENCE [LARGE SCALE GENOMIC DNA]</scope>
    <source>
        <strain evidence="7 8">DSM 16917</strain>
    </source>
</reference>
<comment type="subcellular location">
    <subcellularLocation>
        <location evidence="1">Membrane</location>
        <topology evidence="1">Multi-pass membrane protein</topology>
    </subcellularLocation>
</comment>
<dbReference type="Proteomes" id="UP000184268">
    <property type="component" value="Unassembled WGS sequence"/>
</dbReference>
<keyword evidence="4 5" id="KW-0472">Membrane</keyword>
<name>A0A1M5ZB54_9GAMM</name>
<proteinExistence type="predicted"/>
<protein>
    <submittedName>
        <fullName evidence="7">NnrU protein</fullName>
    </submittedName>
</protein>
<accession>A0A1M5ZB54</accession>
<feature type="transmembrane region" description="Helical" evidence="5">
    <location>
        <begin position="121"/>
        <end position="138"/>
    </location>
</feature>
<keyword evidence="3 5" id="KW-1133">Transmembrane helix</keyword>
<evidence type="ECO:0000256" key="3">
    <source>
        <dbReference type="ARBA" id="ARBA00022989"/>
    </source>
</evidence>
<dbReference type="AlphaFoldDB" id="A0A1M5ZB54"/>
<evidence type="ECO:0000313" key="8">
    <source>
        <dbReference type="Proteomes" id="UP000184268"/>
    </source>
</evidence>